<evidence type="ECO:0000256" key="1">
    <source>
        <dbReference type="ARBA" id="ARBA00005393"/>
    </source>
</evidence>
<dbReference type="GO" id="GO:0008887">
    <property type="term" value="F:glycerate kinase activity"/>
    <property type="evidence" value="ECO:0007669"/>
    <property type="project" value="InterPro"/>
</dbReference>
<dbReference type="OrthoDB" id="44918at2759"/>
<dbReference type="GO" id="GO:0005737">
    <property type="term" value="C:cytoplasm"/>
    <property type="evidence" value="ECO:0007669"/>
    <property type="project" value="TreeGrafter"/>
</dbReference>
<protein>
    <submittedName>
        <fullName evidence="4">MOFRL family protein</fullName>
    </submittedName>
</protein>
<gene>
    <name evidence="4" type="ORF">ANCCAN_21722</name>
</gene>
<dbReference type="InterPro" id="IPR038614">
    <property type="entry name" value="GK_N_sf"/>
</dbReference>
<accession>A0A368FLP9</accession>
<dbReference type="Gene3D" id="3.40.1480.10">
    <property type="entry name" value="MOFRL domain"/>
    <property type="match status" value="1"/>
</dbReference>
<dbReference type="InterPro" id="IPR007835">
    <property type="entry name" value="MOFRL"/>
</dbReference>
<dbReference type="InterPro" id="IPR039760">
    <property type="entry name" value="MOFRL_protein"/>
</dbReference>
<dbReference type="AlphaFoldDB" id="A0A368FLP9"/>
<dbReference type="Pfam" id="PF13660">
    <property type="entry name" value="DUF4147"/>
    <property type="match status" value="1"/>
</dbReference>
<organism evidence="4 5">
    <name type="scientific">Ancylostoma caninum</name>
    <name type="common">Dog hookworm</name>
    <dbReference type="NCBI Taxonomy" id="29170"/>
    <lineage>
        <taxon>Eukaryota</taxon>
        <taxon>Metazoa</taxon>
        <taxon>Ecdysozoa</taxon>
        <taxon>Nematoda</taxon>
        <taxon>Chromadorea</taxon>
        <taxon>Rhabditida</taxon>
        <taxon>Rhabditina</taxon>
        <taxon>Rhabditomorpha</taxon>
        <taxon>Strongyloidea</taxon>
        <taxon>Ancylostomatidae</taxon>
        <taxon>Ancylostomatinae</taxon>
        <taxon>Ancylostoma</taxon>
    </lineage>
</organism>
<name>A0A368FLP9_ANCCA</name>
<reference evidence="4 5" key="1">
    <citation type="submission" date="2014-10" db="EMBL/GenBank/DDBJ databases">
        <title>Draft genome of the hookworm Ancylostoma caninum.</title>
        <authorList>
            <person name="Mitreva M."/>
        </authorList>
    </citation>
    <scope>NUCLEOTIDE SEQUENCE [LARGE SCALE GENOMIC DNA]</scope>
    <source>
        <strain evidence="4 5">Baltimore</strain>
    </source>
</reference>
<keyword evidence="5" id="KW-1185">Reference proteome</keyword>
<evidence type="ECO:0000313" key="4">
    <source>
        <dbReference type="EMBL" id="RCN32468.1"/>
    </source>
</evidence>
<proteinExistence type="inferred from homology"/>
<dbReference type="PANTHER" id="PTHR12227">
    <property type="entry name" value="GLYCERATE KINASE"/>
    <property type="match status" value="1"/>
</dbReference>
<evidence type="ECO:0000259" key="3">
    <source>
        <dbReference type="Pfam" id="PF13660"/>
    </source>
</evidence>
<dbReference type="Proteomes" id="UP000252519">
    <property type="component" value="Unassembled WGS sequence"/>
</dbReference>
<dbReference type="STRING" id="29170.A0A368FLP9"/>
<evidence type="ECO:0000259" key="2">
    <source>
        <dbReference type="Pfam" id="PF05161"/>
    </source>
</evidence>
<dbReference type="Gene3D" id="3.40.50.10180">
    <property type="entry name" value="Glycerate kinase, MOFRL-like N-terminal domain"/>
    <property type="match status" value="1"/>
</dbReference>
<dbReference type="InterPro" id="IPR025286">
    <property type="entry name" value="MOFRL_assoc_dom"/>
</dbReference>
<evidence type="ECO:0000313" key="5">
    <source>
        <dbReference type="Proteomes" id="UP000252519"/>
    </source>
</evidence>
<comment type="similarity">
    <text evidence="1">Belongs to the glycerate kinase type-2 family.</text>
</comment>
<feature type="domain" description="MOFRL" evidence="2">
    <location>
        <begin position="334"/>
        <end position="444"/>
    </location>
</feature>
<dbReference type="EMBL" id="JOJR01001085">
    <property type="protein sequence ID" value="RCN32468.1"/>
    <property type="molecule type" value="Genomic_DNA"/>
</dbReference>
<dbReference type="Pfam" id="PF05161">
    <property type="entry name" value="MOFRL"/>
    <property type="match status" value="1"/>
</dbReference>
<comment type="caution">
    <text evidence="4">The sequence shown here is derived from an EMBL/GenBank/DDBJ whole genome shotgun (WGS) entry which is preliminary data.</text>
</comment>
<dbReference type="SUPFAM" id="SSF82544">
    <property type="entry name" value="GckA/TtuD-like"/>
    <property type="match status" value="1"/>
</dbReference>
<feature type="domain" description="MOFRL-associated" evidence="3">
    <location>
        <begin position="5"/>
        <end position="246"/>
    </location>
</feature>
<dbReference type="InterPro" id="IPR037035">
    <property type="entry name" value="GK-like_C_sf"/>
</dbReference>
<sequence length="454" mass="48248">MRTEALTAFKRCCDAVSPYTCVKQALRLTSEKLTIYSPSGSVAVDVSSRTRFIITAFGKASIAMATAAEEQLGGRLHEGIVIAPNVAGAKAVPNLRSRVFHGARNNLPDSDSVAATHEALKSIERNDSSDSIFLFLVSGGGSALFCAPDGISLEEKLLTIRTLAANGADIRVLNSFRQKLSAVKGGKTLNYVKKGQVVALLMSDLIDNLIQFIASGPTIPQTGSMVEMSKALTSSPKWTSLLPARILNKLQDPAPSSVKPHNIIVGSISTALSALKEYLTNQGYDAHIITSTLEGNATQRGKDFAELIMSPRKGLLTALEKFSGSVKGELGEKVALLFGGETTVVVRGSGKGGRCQEMTLSCLATLASSAKPLPSFLFLAAGTDGQDGPTDAAGAYITNIDVKRDIVTQATEYLETSNSYQFWSSYNNGQNHIKPGPTGTNVMDIQIVLMDFVH</sequence>
<dbReference type="PANTHER" id="PTHR12227:SF0">
    <property type="entry name" value="GLYCERATE KINASE"/>
    <property type="match status" value="1"/>
</dbReference>